<proteinExistence type="predicted"/>
<organism evidence="2">
    <name type="scientific">Arundo donax</name>
    <name type="common">Giant reed</name>
    <name type="synonym">Donax arundinaceus</name>
    <dbReference type="NCBI Taxonomy" id="35708"/>
    <lineage>
        <taxon>Eukaryota</taxon>
        <taxon>Viridiplantae</taxon>
        <taxon>Streptophyta</taxon>
        <taxon>Embryophyta</taxon>
        <taxon>Tracheophyta</taxon>
        <taxon>Spermatophyta</taxon>
        <taxon>Magnoliopsida</taxon>
        <taxon>Liliopsida</taxon>
        <taxon>Poales</taxon>
        <taxon>Poaceae</taxon>
        <taxon>PACMAD clade</taxon>
        <taxon>Arundinoideae</taxon>
        <taxon>Arundineae</taxon>
        <taxon>Arundo</taxon>
    </lineage>
</organism>
<evidence type="ECO:0000313" key="2">
    <source>
        <dbReference type="EMBL" id="JAD98027.1"/>
    </source>
</evidence>
<dbReference type="EMBL" id="GBRH01199868">
    <property type="protein sequence ID" value="JAD98027.1"/>
    <property type="molecule type" value="Transcribed_RNA"/>
</dbReference>
<sequence length="26" mass="3046">MYHLSRKFIPKTTTTTTKPLVPSKLR</sequence>
<reference evidence="2" key="2">
    <citation type="journal article" date="2015" name="Data Brief">
        <title>Shoot transcriptome of the giant reed, Arundo donax.</title>
        <authorList>
            <person name="Barrero R.A."/>
            <person name="Guerrero F.D."/>
            <person name="Moolhuijzen P."/>
            <person name="Goolsby J.A."/>
            <person name="Tidwell J."/>
            <person name="Bellgard S.E."/>
            <person name="Bellgard M.I."/>
        </authorList>
    </citation>
    <scope>NUCLEOTIDE SEQUENCE</scope>
    <source>
        <tissue evidence="2">Shoot tissue taken approximately 20 cm above the soil surface</tissue>
    </source>
</reference>
<evidence type="ECO:0000256" key="1">
    <source>
        <dbReference type="SAM" id="MobiDB-lite"/>
    </source>
</evidence>
<accession>A0A0A9EPT0</accession>
<reference evidence="2" key="1">
    <citation type="submission" date="2014-09" db="EMBL/GenBank/DDBJ databases">
        <authorList>
            <person name="Magalhaes I.L.F."/>
            <person name="Oliveira U."/>
            <person name="Santos F.R."/>
            <person name="Vidigal T.H.D.A."/>
            <person name="Brescovit A.D."/>
            <person name="Santos A.J."/>
        </authorList>
    </citation>
    <scope>NUCLEOTIDE SEQUENCE</scope>
    <source>
        <tissue evidence="2">Shoot tissue taken approximately 20 cm above the soil surface</tissue>
    </source>
</reference>
<dbReference type="AlphaFoldDB" id="A0A0A9EPT0"/>
<protein>
    <submittedName>
        <fullName evidence="2">Uncharacterized protein</fullName>
    </submittedName>
</protein>
<name>A0A0A9EPT0_ARUDO</name>
<feature type="region of interest" description="Disordered" evidence="1">
    <location>
        <begin position="1"/>
        <end position="26"/>
    </location>
</feature>